<feature type="non-terminal residue" evidence="2">
    <location>
        <position position="329"/>
    </location>
</feature>
<dbReference type="AlphaFoldDB" id="K0SC34"/>
<evidence type="ECO:0000313" key="3">
    <source>
        <dbReference type="Proteomes" id="UP000266841"/>
    </source>
</evidence>
<sequence>MMQPCCMNLVCNGCILSSYKCGINNCPFCRATIPSDDSQVIAMVKKRVAASDPAAICFYGSLLAWGGCGLVKDVRKAITLCHQAAEQGVKEAHIVLGSMYAGNYVEYSGNDGIGLDFARSNHHHEEAAMRGHVLSRFSMGVVEYNDGHRHLALQHFLISAKLGHKASLGAVQRLLKEGIATEKDYAGALQECEAAVDEMSSPSRDEAKTLGRGKVSTDFDRLQHANQFNIVRHECDALAGCPLASKSLVLHELHIDLHPQINRRDKPQRLPGEPKPPWTVISSPCRRPPCFVTPPERGVEMGPFESIIQSTSDIDGSRGEQPFRDDSDA</sequence>
<proteinExistence type="predicted"/>
<evidence type="ECO:0000256" key="1">
    <source>
        <dbReference type="SAM" id="MobiDB-lite"/>
    </source>
</evidence>
<feature type="compositionally biased region" description="Basic and acidic residues" evidence="1">
    <location>
        <begin position="315"/>
        <end position="329"/>
    </location>
</feature>
<organism evidence="2 3">
    <name type="scientific">Thalassiosira oceanica</name>
    <name type="common">Marine diatom</name>
    <dbReference type="NCBI Taxonomy" id="159749"/>
    <lineage>
        <taxon>Eukaryota</taxon>
        <taxon>Sar</taxon>
        <taxon>Stramenopiles</taxon>
        <taxon>Ochrophyta</taxon>
        <taxon>Bacillariophyta</taxon>
        <taxon>Coscinodiscophyceae</taxon>
        <taxon>Thalassiosirophycidae</taxon>
        <taxon>Thalassiosirales</taxon>
        <taxon>Thalassiosiraceae</taxon>
        <taxon>Thalassiosira</taxon>
    </lineage>
</organism>
<gene>
    <name evidence="2" type="ORF">THAOC_16877</name>
</gene>
<dbReference type="SUPFAM" id="SSF81901">
    <property type="entry name" value="HCP-like"/>
    <property type="match status" value="1"/>
</dbReference>
<keyword evidence="3" id="KW-1185">Reference proteome</keyword>
<dbReference type="InterPro" id="IPR011990">
    <property type="entry name" value="TPR-like_helical_dom_sf"/>
</dbReference>
<evidence type="ECO:0008006" key="4">
    <source>
        <dbReference type="Google" id="ProtNLM"/>
    </source>
</evidence>
<feature type="region of interest" description="Disordered" evidence="1">
    <location>
        <begin position="261"/>
        <end position="281"/>
    </location>
</feature>
<dbReference type="Proteomes" id="UP000266841">
    <property type="component" value="Unassembled WGS sequence"/>
</dbReference>
<name>K0SC34_THAOC</name>
<dbReference type="OrthoDB" id="40126at2759"/>
<reference evidence="2 3" key="1">
    <citation type="journal article" date="2012" name="Genome Biol.">
        <title>Genome and low-iron response of an oceanic diatom adapted to chronic iron limitation.</title>
        <authorList>
            <person name="Lommer M."/>
            <person name="Specht M."/>
            <person name="Roy A.S."/>
            <person name="Kraemer L."/>
            <person name="Andreson R."/>
            <person name="Gutowska M.A."/>
            <person name="Wolf J."/>
            <person name="Bergner S.V."/>
            <person name="Schilhabel M.B."/>
            <person name="Klostermeier U.C."/>
            <person name="Beiko R.G."/>
            <person name="Rosenstiel P."/>
            <person name="Hippler M."/>
            <person name="Laroche J."/>
        </authorList>
    </citation>
    <scope>NUCLEOTIDE SEQUENCE [LARGE SCALE GENOMIC DNA]</scope>
    <source>
        <strain evidence="2 3">CCMP1005</strain>
    </source>
</reference>
<evidence type="ECO:0000313" key="2">
    <source>
        <dbReference type="EMBL" id="EJK62509.1"/>
    </source>
</evidence>
<dbReference type="EMBL" id="AGNL01018822">
    <property type="protein sequence ID" value="EJK62509.1"/>
    <property type="molecule type" value="Genomic_DNA"/>
</dbReference>
<comment type="caution">
    <text evidence="2">The sequence shown here is derived from an EMBL/GenBank/DDBJ whole genome shotgun (WGS) entry which is preliminary data.</text>
</comment>
<feature type="region of interest" description="Disordered" evidence="1">
    <location>
        <begin position="305"/>
        <end position="329"/>
    </location>
</feature>
<dbReference type="Gene3D" id="1.25.40.10">
    <property type="entry name" value="Tetratricopeptide repeat domain"/>
    <property type="match status" value="1"/>
</dbReference>
<accession>K0SC34</accession>
<protein>
    <recommendedName>
        <fullName evidence="4">RING-type domain-containing protein</fullName>
    </recommendedName>
</protein>